<sequence>MADPLNRVVSSDDLQSLTARGMSDVETFWTDAEMARAEPVEMRFPEPSIQPLKKALWQQPGPLTMMESQAPDDGVLDNFLESLPLGDGFSTSPVQDRTVLPYKTVGKMFMQFDGANFVGTGWVISERAVFTAGHCVYDKNSQGGWADRILFVPQYHNGQAPVGRWTAERIWTLDGWSSQHDYKYDLAVFLVDRPIRPRTGALGWIANAPPNQGPYTAIGYPAAPVPGYNFNGAEMWQSRGKYIDGNNPVQMHNNMTGGCSGGPWVIQRSNAVYANGINSFRYTSSPDTMYSPYFGEGFLSLYDKVKDA</sequence>
<dbReference type="PANTHER" id="PTHR15462:SF8">
    <property type="entry name" value="SERINE PROTEASE"/>
    <property type="match status" value="1"/>
</dbReference>
<keyword evidence="1" id="KW-0732">Signal</keyword>
<dbReference type="EMBL" id="REFR01000011">
    <property type="protein sequence ID" value="RMB07637.1"/>
    <property type="molecule type" value="Genomic_DNA"/>
</dbReference>
<name>A0A3M0CFP9_9PROT</name>
<gene>
    <name evidence="2" type="ORF">BXY39_1723</name>
</gene>
<evidence type="ECO:0000256" key="1">
    <source>
        <dbReference type="ARBA" id="ARBA00022729"/>
    </source>
</evidence>
<protein>
    <submittedName>
        <fullName evidence="2">V8-like Glu-specific endopeptidase</fullName>
    </submittedName>
</protein>
<dbReference type="PANTHER" id="PTHR15462">
    <property type="entry name" value="SERINE PROTEASE"/>
    <property type="match status" value="1"/>
</dbReference>
<accession>A0A3M0CFP9</accession>
<dbReference type="InterPro" id="IPR009003">
    <property type="entry name" value="Peptidase_S1_PA"/>
</dbReference>
<dbReference type="InParanoid" id="A0A3M0CFP9"/>
<dbReference type="Pfam" id="PF13365">
    <property type="entry name" value="Trypsin_2"/>
    <property type="match status" value="1"/>
</dbReference>
<evidence type="ECO:0000313" key="3">
    <source>
        <dbReference type="Proteomes" id="UP000271227"/>
    </source>
</evidence>
<reference evidence="2 3" key="1">
    <citation type="submission" date="2018-10" db="EMBL/GenBank/DDBJ databases">
        <title>Genomic Encyclopedia of Archaeal and Bacterial Type Strains, Phase II (KMG-II): from individual species to whole genera.</title>
        <authorList>
            <person name="Goeker M."/>
        </authorList>
    </citation>
    <scope>NUCLEOTIDE SEQUENCE [LARGE SCALE GENOMIC DNA]</scope>
    <source>
        <strain evidence="2 3">DSM 25217</strain>
    </source>
</reference>
<dbReference type="RefSeq" id="WP_121938438.1">
    <property type="nucleotide sequence ID" value="NZ_REFR01000011.1"/>
</dbReference>
<dbReference type="OrthoDB" id="267336at2"/>
<evidence type="ECO:0000313" key="2">
    <source>
        <dbReference type="EMBL" id="RMB07637.1"/>
    </source>
</evidence>
<dbReference type="Gene3D" id="2.40.10.10">
    <property type="entry name" value="Trypsin-like serine proteases"/>
    <property type="match status" value="2"/>
</dbReference>
<dbReference type="InterPro" id="IPR043504">
    <property type="entry name" value="Peptidase_S1_PA_chymotrypsin"/>
</dbReference>
<comment type="caution">
    <text evidence="2">The sequence shown here is derived from an EMBL/GenBank/DDBJ whole genome shotgun (WGS) entry which is preliminary data.</text>
</comment>
<keyword evidence="3" id="KW-1185">Reference proteome</keyword>
<dbReference type="SUPFAM" id="SSF50494">
    <property type="entry name" value="Trypsin-like serine proteases"/>
    <property type="match status" value="1"/>
</dbReference>
<dbReference type="InterPro" id="IPR050966">
    <property type="entry name" value="Glutamyl_endopeptidase"/>
</dbReference>
<dbReference type="Proteomes" id="UP000271227">
    <property type="component" value="Unassembled WGS sequence"/>
</dbReference>
<organism evidence="2 3">
    <name type="scientific">Eilatimonas milleporae</name>
    <dbReference type="NCBI Taxonomy" id="911205"/>
    <lineage>
        <taxon>Bacteria</taxon>
        <taxon>Pseudomonadati</taxon>
        <taxon>Pseudomonadota</taxon>
        <taxon>Alphaproteobacteria</taxon>
        <taxon>Kordiimonadales</taxon>
        <taxon>Kordiimonadaceae</taxon>
        <taxon>Eilatimonas</taxon>
    </lineage>
</organism>
<dbReference type="AlphaFoldDB" id="A0A3M0CFP9"/>
<proteinExistence type="predicted"/>